<dbReference type="Gene3D" id="2.30.30.910">
    <property type="match status" value="1"/>
</dbReference>
<dbReference type="InterPro" id="IPR025965">
    <property type="entry name" value="FlgD/Vpr_Ig-like"/>
</dbReference>
<dbReference type="InterPro" id="IPR005648">
    <property type="entry name" value="FlgD"/>
</dbReference>
<comment type="similarity">
    <text evidence="1 5">Belongs to the FlgD family.</text>
</comment>
<evidence type="ECO:0000256" key="4">
    <source>
        <dbReference type="ARBA" id="ARBA00024746"/>
    </source>
</evidence>
<evidence type="ECO:0000313" key="8">
    <source>
        <dbReference type="EMBL" id="RDI39957.1"/>
    </source>
</evidence>
<dbReference type="Pfam" id="PF13861">
    <property type="entry name" value="FLgD_tudor"/>
    <property type="match status" value="1"/>
</dbReference>
<sequence>MTTINNVNNLNNETLGANKGYASGKKELTPDDFITLFLKQLTSQNPLHPADSSTILQQMADISSISASKDTQKTLKEVQQNINYSLATTQLLTATQMIGKKVEVPSGISPLTKEEGLSGSVMLPAAATDIKVTIKDEAGKVVKELTLEPAKTGGLVEFKWDGLKDDGTMYDPGYYQISAKAVIDGKETPINTAGAFKIKSVATNQMTGELILNVDGLGGLGLNDIIKIL</sequence>
<evidence type="ECO:0000259" key="7">
    <source>
        <dbReference type="Pfam" id="PF13861"/>
    </source>
</evidence>
<dbReference type="Proteomes" id="UP000254720">
    <property type="component" value="Unassembled WGS sequence"/>
</dbReference>
<dbReference type="InterPro" id="IPR025963">
    <property type="entry name" value="FLgD_Tudor"/>
</dbReference>
<feature type="domain" description="FlgD/Vpr Ig-like" evidence="6">
    <location>
        <begin position="113"/>
        <end position="182"/>
    </location>
</feature>
<dbReference type="OrthoDB" id="9785233at2"/>
<evidence type="ECO:0000256" key="2">
    <source>
        <dbReference type="ARBA" id="ARBA00016013"/>
    </source>
</evidence>
<name>A0A370G864_9COXI</name>
<evidence type="ECO:0000256" key="3">
    <source>
        <dbReference type="ARBA" id="ARBA00022795"/>
    </source>
</evidence>
<dbReference type="GO" id="GO:0044781">
    <property type="term" value="P:bacterial-type flagellum organization"/>
    <property type="evidence" value="ECO:0007669"/>
    <property type="project" value="UniProtKB-UniRule"/>
</dbReference>
<comment type="caution">
    <text evidence="8">The sequence shown here is derived from an EMBL/GenBank/DDBJ whole genome shotgun (WGS) entry which is preliminary data.</text>
</comment>
<keyword evidence="8" id="KW-0966">Cell projection</keyword>
<dbReference type="RefSeq" id="WP_114835165.1">
    <property type="nucleotide sequence ID" value="NZ_LR699116.1"/>
</dbReference>
<evidence type="ECO:0000256" key="1">
    <source>
        <dbReference type="ARBA" id="ARBA00010577"/>
    </source>
</evidence>
<dbReference type="Pfam" id="PF13860">
    <property type="entry name" value="FlgD_ig"/>
    <property type="match status" value="1"/>
</dbReference>
<keyword evidence="8" id="KW-0282">Flagellum</keyword>
<dbReference type="EMBL" id="QQAX01000025">
    <property type="protein sequence ID" value="RDI39957.1"/>
    <property type="molecule type" value="Genomic_DNA"/>
</dbReference>
<gene>
    <name evidence="8" type="ORF">C8D86_12518</name>
</gene>
<evidence type="ECO:0000259" key="6">
    <source>
        <dbReference type="Pfam" id="PF13860"/>
    </source>
</evidence>
<accession>A0A370G864</accession>
<dbReference type="Pfam" id="PF03963">
    <property type="entry name" value="FlgD"/>
    <property type="match status" value="1"/>
</dbReference>
<dbReference type="AlphaFoldDB" id="A0A370G864"/>
<dbReference type="Gene3D" id="2.60.40.4070">
    <property type="match status" value="1"/>
</dbReference>
<comment type="function">
    <text evidence="4 5">Required for flagellar hook formation. May act as a scaffolding protein.</text>
</comment>
<evidence type="ECO:0000256" key="5">
    <source>
        <dbReference type="RuleBase" id="RU362076"/>
    </source>
</evidence>
<evidence type="ECO:0000313" key="9">
    <source>
        <dbReference type="Proteomes" id="UP000254720"/>
    </source>
</evidence>
<keyword evidence="3 5" id="KW-1005">Bacterial flagellum biogenesis</keyword>
<keyword evidence="8" id="KW-0969">Cilium</keyword>
<keyword evidence="9" id="KW-1185">Reference proteome</keyword>
<reference evidence="8 9" key="1">
    <citation type="submission" date="2018-07" db="EMBL/GenBank/DDBJ databases">
        <title>Genomic Encyclopedia of Type Strains, Phase IV (KMG-IV): sequencing the most valuable type-strain genomes for metagenomic binning, comparative biology and taxonomic classification.</title>
        <authorList>
            <person name="Goeker M."/>
        </authorList>
    </citation>
    <scope>NUCLEOTIDE SEQUENCE [LARGE SCALE GENOMIC DNA]</scope>
    <source>
        <strain evidence="8 9">DSM 16500</strain>
    </source>
</reference>
<feature type="domain" description="FlgD Tudor-like" evidence="7">
    <location>
        <begin position="90"/>
        <end position="225"/>
    </location>
</feature>
<organism evidence="8 9">
    <name type="scientific">Aquicella lusitana</name>
    <dbReference type="NCBI Taxonomy" id="254246"/>
    <lineage>
        <taxon>Bacteria</taxon>
        <taxon>Pseudomonadati</taxon>
        <taxon>Pseudomonadota</taxon>
        <taxon>Gammaproteobacteria</taxon>
        <taxon>Legionellales</taxon>
        <taxon>Coxiellaceae</taxon>
        <taxon>Aquicella</taxon>
    </lineage>
</organism>
<protein>
    <recommendedName>
        <fullName evidence="2 5">Basal-body rod modification protein FlgD</fullName>
    </recommendedName>
</protein>
<proteinExistence type="inferred from homology"/>